<evidence type="ECO:0000256" key="1">
    <source>
        <dbReference type="SAM" id="MobiDB-lite"/>
    </source>
</evidence>
<accession>A0A5B7FUK8</accession>
<name>A0A5B7FUK8_PORTR</name>
<dbReference type="AlphaFoldDB" id="A0A5B7FUK8"/>
<feature type="region of interest" description="Disordered" evidence="1">
    <location>
        <begin position="79"/>
        <end position="99"/>
    </location>
</feature>
<gene>
    <name evidence="2" type="ORF">E2C01_042881</name>
</gene>
<proteinExistence type="predicted"/>
<dbReference type="Proteomes" id="UP000324222">
    <property type="component" value="Unassembled WGS sequence"/>
</dbReference>
<evidence type="ECO:0000313" key="3">
    <source>
        <dbReference type="Proteomes" id="UP000324222"/>
    </source>
</evidence>
<evidence type="ECO:0000313" key="2">
    <source>
        <dbReference type="EMBL" id="MPC49087.1"/>
    </source>
</evidence>
<keyword evidence="3" id="KW-1185">Reference proteome</keyword>
<organism evidence="2 3">
    <name type="scientific">Portunus trituberculatus</name>
    <name type="common">Swimming crab</name>
    <name type="synonym">Neptunus trituberculatus</name>
    <dbReference type="NCBI Taxonomy" id="210409"/>
    <lineage>
        <taxon>Eukaryota</taxon>
        <taxon>Metazoa</taxon>
        <taxon>Ecdysozoa</taxon>
        <taxon>Arthropoda</taxon>
        <taxon>Crustacea</taxon>
        <taxon>Multicrustacea</taxon>
        <taxon>Malacostraca</taxon>
        <taxon>Eumalacostraca</taxon>
        <taxon>Eucarida</taxon>
        <taxon>Decapoda</taxon>
        <taxon>Pleocyemata</taxon>
        <taxon>Brachyura</taxon>
        <taxon>Eubrachyura</taxon>
        <taxon>Portunoidea</taxon>
        <taxon>Portunidae</taxon>
        <taxon>Portuninae</taxon>
        <taxon>Portunus</taxon>
    </lineage>
</organism>
<reference evidence="2 3" key="1">
    <citation type="submission" date="2019-05" db="EMBL/GenBank/DDBJ databases">
        <title>Another draft genome of Portunus trituberculatus and its Hox gene families provides insights of decapod evolution.</title>
        <authorList>
            <person name="Jeong J.-H."/>
            <person name="Song I."/>
            <person name="Kim S."/>
            <person name="Choi T."/>
            <person name="Kim D."/>
            <person name="Ryu S."/>
            <person name="Kim W."/>
        </authorList>
    </citation>
    <scope>NUCLEOTIDE SEQUENCE [LARGE SCALE GENOMIC DNA]</scope>
    <source>
        <tissue evidence="2">Muscle</tissue>
    </source>
</reference>
<dbReference type="EMBL" id="VSRR010008663">
    <property type="protein sequence ID" value="MPC49087.1"/>
    <property type="molecule type" value="Genomic_DNA"/>
</dbReference>
<sequence length="145" mass="15863">MSVTIARLPHLHHGFFIDRGSLWAGGELLSVFPQTRDADDFGVITAATVTLIREAVASRETECLCRFLLLYGSHSSDTNPEAVDAAQHPRTRRASPSAHLALPSHLAADTNAGGQLRRNSPPGNVKERFHRVIVCGNPHVARYDF</sequence>
<comment type="caution">
    <text evidence="2">The sequence shown here is derived from an EMBL/GenBank/DDBJ whole genome shotgun (WGS) entry which is preliminary data.</text>
</comment>
<protein>
    <submittedName>
        <fullName evidence="2">Uncharacterized protein</fullName>
    </submittedName>
</protein>